<dbReference type="AlphaFoldDB" id="A0A6G1KZI0"/>
<reference evidence="1" key="1">
    <citation type="journal article" date="2020" name="Stud. Mycol.">
        <title>101 Dothideomycetes genomes: a test case for predicting lifestyles and emergence of pathogens.</title>
        <authorList>
            <person name="Haridas S."/>
            <person name="Albert R."/>
            <person name="Binder M."/>
            <person name="Bloem J."/>
            <person name="Labutti K."/>
            <person name="Salamov A."/>
            <person name="Andreopoulos B."/>
            <person name="Baker S."/>
            <person name="Barry K."/>
            <person name="Bills G."/>
            <person name="Bluhm B."/>
            <person name="Cannon C."/>
            <person name="Castanera R."/>
            <person name="Culley D."/>
            <person name="Daum C."/>
            <person name="Ezra D."/>
            <person name="Gonzalez J."/>
            <person name="Henrissat B."/>
            <person name="Kuo A."/>
            <person name="Liang C."/>
            <person name="Lipzen A."/>
            <person name="Lutzoni F."/>
            <person name="Magnuson J."/>
            <person name="Mondo S."/>
            <person name="Nolan M."/>
            <person name="Ohm R."/>
            <person name="Pangilinan J."/>
            <person name="Park H.-J."/>
            <person name="Ramirez L."/>
            <person name="Alfaro M."/>
            <person name="Sun H."/>
            <person name="Tritt A."/>
            <person name="Yoshinaga Y."/>
            <person name="Zwiers L.-H."/>
            <person name="Turgeon B."/>
            <person name="Goodwin S."/>
            <person name="Spatafora J."/>
            <person name="Crous P."/>
            <person name="Grigoriev I."/>
        </authorList>
    </citation>
    <scope>NUCLEOTIDE SEQUENCE</scope>
    <source>
        <strain evidence="1">CBS 116005</strain>
    </source>
</reference>
<gene>
    <name evidence="1" type="ORF">EJ03DRAFT_193479</name>
</gene>
<accession>A0A6G1KZI0</accession>
<sequence length="226" mass="25014">MAMSEELANLGSWEPYTLANGEQGKIIADIEVTAHPLYNNSMCVWVEAIFGKRILLEGGDYGPQTEIGYCIAHLIDKKGAANAFKSELLNASLDYTETRKVMQTLYNAAGARRPQFRDFANMLAVDRILHLDSFIMHAHSRGTGLGSIVLDLFHRLMGQLPDPYAFSGTVVLSPGKVEGEDYGGKSDRDIETGLIEFYEKSGYVLFVRGYRYAEVGKSLSVMGRTI</sequence>
<evidence type="ECO:0000313" key="2">
    <source>
        <dbReference type="Proteomes" id="UP000799436"/>
    </source>
</evidence>
<evidence type="ECO:0000313" key="1">
    <source>
        <dbReference type="EMBL" id="KAF2766017.1"/>
    </source>
</evidence>
<dbReference type="OrthoDB" id="3835462at2759"/>
<name>A0A6G1KZI0_9PEZI</name>
<proteinExistence type="predicted"/>
<protein>
    <submittedName>
        <fullName evidence="1">Uncharacterized protein</fullName>
    </submittedName>
</protein>
<organism evidence="1 2">
    <name type="scientific">Teratosphaeria nubilosa</name>
    <dbReference type="NCBI Taxonomy" id="161662"/>
    <lineage>
        <taxon>Eukaryota</taxon>
        <taxon>Fungi</taxon>
        <taxon>Dikarya</taxon>
        <taxon>Ascomycota</taxon>
        <taxon>Pezizomycotina</taxon>
        <taxon>Dothideomycetes</taxon>
        <taxon>Dothideomycetidae</taxon>
        <taxon>Mycosphaerellales</taxon>
        <taxon>Teratosphaeriaceae</taxon>
        <taxon>Teratosphaeria</taxon>
    </lineage>
</organism>
<dbReference type="Proteomes" id="UP000799436">
    <property type="component" value="Unassembled WGS sequence"/>
</dbReference>
<keyword evidence="2" id="KW-1185">Reference proteome</keyword>
<dbReference type="EMBL" id="ML995879">
    <property type="protein sequence ID" value="KAF2766017.1"/>
    <property type="molecule type" value="Genomic_DNA"/>
</dbReference>